<organism evidence="2 3">
    <name type="scientific">Adineta steineri</name>
    <dbReference type="NCBI Taxonomy" id="433720"/>
    <lineage>
        <taxon>Eukaryota</taxon>
        <taxon>Metazoa</taxon>
        <taxon>Spiralia</taxon>
        <taxon>Gnathifera</taxon>
        <taxon>Rotifera</taxon>
        <taxon>Eurotatoria</taxon>
        <taxon>Bdelloidea</taxon>
        <taxon>Adinetida</taxon>
        <taxon>Adinetidae</taxon>
        <taxon>Adineta</taxon>
    </lineage>
</organism>
<reference evidence="2" key="1">
    <citation type="submission" date="2021-02" db="EMBL/GenBank/DDBJ databases">
        <authorList>
            <person name="Nowell W R."/>
        </authorList>
    </citation>
    <scope>NUCLEOTIDE SEQUENCE</scope>
</reference>
<dbReference type="OrthoDB" id="9982823at2759"/>
<name>A0A813T6Q2_9BILA</name>
<protein>
    <submittedName>
        <fullName evidence="2">Uncharacterized protein</fullName>
    </submittedName>
</protein>
<dbReference type="Proteomes" id="UP000663832">
    <property type="component" value="Unassembled WGS sequence"/>
</dbReference>
<feature type="chain" id="PRO_5032459371" evidence="1">
    <location>
        <begin position="19"/>
        <end position="174"/>
    </location>
</feature>
<keyword evidence="3" id="KW-1185">Reference proteome</keyword>
<evidence type="ECO:0000313" key="3">
    <source>
        <dbReference type="Proteomes" id="UP000663832"/>
    </source>
</evidence>
<accession>A0A813T6Q2</accession>
<evidence type="ECO:0000256" key="1">
    <source>
        <dbReference type="SAM" id="SignalP"/>
    </source>
</evidence>
<feature type="signal peptide" evidence="1">
    <location>
        <begin position="1"/>
        <end position="18"/>
    </location>
</feature>
<sequence length="174" mass="19104">MMKFIICFCFVALVTVNAVPFELSDAALEYLANVKLADLPESIRSSLTTLKGRNGDNSHWCCINEQPITTVTATKIEYGTKIVHTKTKVGYVNCGFMGSMRCSHFVAATRAEIYSYIQTFQIPNMNACASHEVKCCSGYLLVAENCHSFTELVAQQELIQFLSQLGLLGAGVGK</sequence>
<dbReference type="AlphaFoldDB" id="A0A813T6Q2"/>
<dbReference type="EMBL" id="CAJNOM010000018">
    <property type="protein sequence ID" value="CAF0809664.1"/>
    <property type="molecule type" value="Genomic_DNA"/>
</dbReference>
<proteinExistence type="predicted"/>
<gene>
    <name evidence="2" type="ORF">QVE165_LOCUS4667</name>
</gene>
<evidence type="ECO:0000313" key="2">
    <source>
        <dbReference type="EMBL" id="CAF0809664.1"/>
    </source>
</evidence>
<keyword evidence="1" id="KW-0732">Signal</keyword>
<comment type="caution">
    <text evidence="2">The sequence shown here is derived from an EMBL/GenBank/DDBJ whole genome shotgun (WGS) entry which is preliminary data.</text>
</comment>